<evidence type="ECO:0000313" key="2">
    <source>
        <dbReference type="EMBL" id="MCL7040274.1"/>
    </source>
</evidence>
<evidence type="ECO:0000313" key="3">
    <source>
        <dbReference type="Proteomes" id="UP001177140"/>
    </source>
</evidence>
<keyword evidence="3" id="KW-1185">Reference proteome</keyword>
<feature type="non-terminal residue" evidence="2">
    <location>
        <position position="148"/>
    </location>
</feature>
<name>A0AA42ASS3_PAPNU</name>
<protein>
    <recommendedName>
        <fullName evidence="1">FBD domain-containing protein</fullName>
    </recommendedName>
</protein>
<comment type="caution">
    <text evidence="2">The sequence shown here is derived from an EMBL/GenBank/DDBJ whole genome shotgun (WGS) entry which is preliminary data.</text>
</comment>
<feature type="non-terminal residue" evidence="2">
    <location>
        <position position="1"/>
    </location>
</feature>
<evidence type="ECO:0000259" key="1">
    <source>
        <dbReference type="SMART" id="SM00579"/>
    </source>
</evidence>
<dbReference type="InterPro" id="IPR006566">
    <property type="entry name" value="FBD"/>
</dbReference>
<organism evidence="2 3">
    <name type="scientific">Papaver nudicaule</name>
    <name type="common">Iceland poppy</name>
    <dbReference type="NCBI Taxonomy" id="74823"/>
    <lineage>
        <taxon>Eukaryota</taxon>
        <taxon>Viridiplantae</taxon>
        <taxon>Streptophyta</taxon>
        <taxon>Embryophyta</taxon>
        <taxon>Tracheophyta</taxon>
        <taxon>Spermatophyta</taxon>
        <taxon>Magnoliopsida</taxon>
        <taxon>Ranunculales</taxon>
        <taxon>Papaveraceae</taxon>
        <taxon>Papaveroideae</taxon>
        <taxon>Papaver</taxon>
    </lineage>
</organism>
<dbReference type="AlphaFoldDB" id="A0AA42ASS3"/>
<gene>
    <name evidence="2" type="ORF">MKW94_018949</name>
</gene>
<proteinExistence type="predicted"/>
<reference evidence="2" key="1">
    <citation type="submission" date="2022-03" db="EMBL/GenBank/DDBJ databases">
        <title>A functionally conserved STORR gene fusion in Papaver species that diverged 16.8 million years ago.</title>
        <authorList>
            <person name="Catania T."/>
        </authorList>
    </citation>
    <scope>NUCLEOTIDE SEQUENCE</scope>
    <source>
        <strain evidence="2">S-191538</strain>
    </source>
</reference>
<dbReference type="EMBL" id="JAJJMA010210513">
    <property type="protein sequence ID" value="MCL7040274.1"/>
    <property type="molecule type" value="Genomic_DNA"/>
</dbReference>
<sequence length="148" mass="16989">HHLLAALENNSLHFPNLRVVKLESYFLSRHIIQALGWLLHLSPNVESLSIVNRGMLEPSKPENEDYWAGVSWSCKLHCLRSVEIRGLLGYYNELKLVEIIFKNAVVLEKMVLYSSKESTADKRLTFGEKLLKLPRASFKCHNIFGLIT</sequence>
<dbReference type="Proteomes" id="UP001177140">
    <property type="component" value="Unassembled WGS sequence"/>
</dbReference>
<dbReference type="SMART" id="SM00579">
    <property type="entry name" value="FBD"/>
    <property type="match status" value="1"/>
</dbReference>
<feature type="domain" description="FBD" evidence="1">
    <location>
        <begin position="73"/>
        <end position="145"/>
    </location>
</feature>
<dbReference type="Pfam" id="PF08387">
    <property type="entry name" value="FBD"/>
    <property type="match status" value="1"/>
</dbReference>
<accession>A0AA42ASS3</accession>